<sequence>MDTITLLQFDILDLRELVRQLLKLPDGKCIIGEESGTVDGAPFVFLKEMDDGDFGPPRTVQNDDDTETVTQPKIVDVDIEAVGPKAAILMRKLHVLLKSSPAKEWCRTHHFSIKSVKRPFNVGGLMGAGFEQRYRLTAEITYVHKVKITQAYIREVDITVYNDKHKEDVRHVTVKTE</sequence>
<evidence type="ECO:0000313" key="2">
    <source>
        <dbReference type="EMBL" id="XCH40793.1"/>
    </source>
</evidence>
<organism evidence="2">
    <name type="scientific">Salmonella phage vB_SEnST11_KE25</name>
    <dbReference type="NCBI Taxonomy" id="3161176"/>
    <lineage>
        <taxon>Viruses</taxon>
        <taxon>Duplodnaviria</taxon>
        <taxon>Heunggongvirae</taxon>
        <taxon>Uroviricota</taxon>
        <taxon>Caudoviricetes</taxon>
        <taxon>Rosemountvirus</taxon>
    </lineage>
</organism>
<dbReference type="InterPro" id="IPR057087">
    <property type="entry name" value="Gp12-like"/>
</dbReference>
<proteinExistence type="predicted"/>
<dbReference type="NCBIfam" id="NF047498">
    <property type="entry name" value="LIC_12616_fam"/>
    <property type="match status" value="1"/>
</dbReference>
<gene>
    <name evidence="2" type="ORF">TCZZUYSU_CDS0022</name>
</gene>
<reference evidence="2" key="1">
    <citation type="submission" date="2024-05" db="EMBL/GenBank/DDBJ databases">
        <authorList>
            <person name="Mugo M.M."/>
            <person name="Musyoki A.M."/>
            <person name="Makumi A.M."/>
            <person name="Mutai I."/>
            <person name="Drechsel O."/>
            <person name="Kering K.K."/>
            <person name="Muturi P."/>
            <person name="Mbae C.K."/>
            <person name="Kariuki S.M."/>
        </authorList>
    </citation>
    <scope>NUCLEOTIDE SEQUENCE</scope>
</reference>
<dbReference type="EMBL" id="PP856724">
    <property type="protein sequence ID" value="XCH40793.1"/>
    <property type="molecule type" value="Genomic_DNA"/>
</dbReference>
<protein>
    <recommendedName>
        <fullName evidence="1">Phage neck terminator protein gp12-like domain-containing protein</fullName>
    </recommendedName>
</protein>
<feature type="domain" description="Phage neck terminator protein gp12-like" evidence="1">
    <location>
        <begin position="13"/>
        <end position="160"/>
    </location>
</feature>
<name>A0AAU8GGX3_9CAUD</name>
<evidence type="ECO:0000259" key="1">
    <source>
        <dbReference type="Pfam" id="PF23961"/>
    </source>
</evidence>
<dbReference type="Pfam" id="PF23961">
    <property type="entry name" value="Phage_tail_terminator_9"/>
    <property type="match status" value="1"/>
</dbReference>
<accession>A0AAU8GGX3</accession>